<dbReference type="EMBL" id="LOMO01000001">
    <property type="protein sequence ID" value="KXY51076.1"/>
    <property type="molecule type" value="Genomic_DNA"/>
</dbReference>
<accession>A0A9X0MJR4</accession>
<dbReference type="AlphaFoldDB" id="A0A9X0MJR4"/>
<evidence type="ECO:0000313" key="1">
    <source>
        <dbReference type="EMBL" id="KXY51076.1"/>
    </source>
</evidence>
<organism evidence="1 2">
    <name type="scientific">Bacillus cereus</name>
    <dbReference type="NCBI Taxonomy" id="1396"/>
    <lineage>
        <taxon>Bacteria</taxon>
        <taxon>Bacillati</taxon>
        <taxon>Bacillota</taxon>
        <taxon>Bacilli</taxon>
        <taxon>Bacillales</taxon>
        <taxon>Bacillaceae</taxon>
        <taxon>Bacillus</taxon>
        <taxon>Bacillus cereus group</taxon>
    </lineage>
</organism>
<proteinExistence type="predicted"/>
<sequence length="75" mass="8721">MANVVWQLPVKQSNTTNHDWVHPKAKYHAFVNDNSLCGKYSQSTSFFETTIELFELRINEELACKKCLKKLDLSM</sequence>
<reference evidence="1 2" key="1">
    <citation type="submission" date="2015-12" db="EMBL/GenBank/DDBJ databases">
        <title>Bacillus cereus Group isolate.</title>
        <authorList>
            <person name="Kovac J."/>
        </authorList>
    </citation>
    <scope>NUCLEOTIDE SEQUENCE [LARGE SCALE GENOMIC DNA]</scope>
    <source>
        <strain evidence="1 2">FSL K6-0073</strain>
    </source>
</reference>
<gene>
    <name evidence="1" type="ORF">AT268_31735</name>
</gene>
<evidence type="ECO:0000313" key="2">
    <source>
        <dbReference type="Proteomes" id="UP000075476"/>
    </source>
</evidence>
<dbReference type="RefSeq" id="WP_061662415.1">
    <property type="nucleotide sequence ID" value="NZ_LOMO01000001.1"/>
</dbReference>
<dbReference type="Proteomes" id="UP000075476">
    <property type="component" value="Unassembled WGS sequence"/>
</dbReference>
<name>A0A9X0MJR4_BACCE</name>
<comment type="caution">
    <text evidence="1">The sequence shown here is derived from an EMBL/GenBank/DDBJ whole genome shotgun (WGS) entry which is preliminary data.</text>
</comment>
<protein>
    <submittedName>
        <fullName evidence="1">Uncharacterized protein</fullName>
    </submittedName>
</protein>